<gene>
    <name evidence="1" type="ORF">E2C01_001951</name>
</gene>
<reference evidence="1 2" key="1">
    <citation type="submission" date="2019-05" db="EMBL/GenBank/DDBJ databases">
        <title>Another draft genome of Portunus trituberculatus and its Hox gene families provides insights of decapod evolution.</title>
        <authorList>
            <person name="Jeong J.-H."/>
            <person name="Song I."/>
            <person name="Kim S."/>
            <person name="Choi T."/>
            <person name="Kim D."/>
            <person name="Ryu S."/>
            <person name="Kim W."/>
        </authorList>
    </citation>
    <scope>NUCLEOTIDE SEQUENCE [LARGE SCALE GENOMIC DNA]</scope>
    <source>
        <tissue evidence="1">Muscle</tissue>
    </source>
</reference>
<name>A0A5B7CP08_PORTR</name>
<keyword evidence="2" id="KW-1185">Reference proteome</keyword>
<sequence length="170" mass="19743">MAAFNTRKKNHRKRMRKIGSVHDTVDPSIKALFLSLNGNRSFRPHASSPHFAYKTSFRSQYGVISFTVWGHFAYSMESFRPQSCLSFWLTLRSRDMFHWTQTKWRKVQEVGLQHGYTHDDETCTHLRRVMALPFLPEEEIISIFERLTRQATTAQSINQSIISCGTLGDA</sequence>
<dbReference type="AlphaFoldDB" id="A0A5B7CP08"/>
<evidence type="ECO:0000313" key="2">
    <source>
        <dbReference type="Proteomes" id="UP000324222"/>
    </source>
</evidence>
<protein>
    <submittedName>
        <fullName evidence="1">Uncharacterized protein</fullName>
    </submittedName>
</protein>
<dbReference type="EMBL" id="VSRR010000065">
    <property type="protein sequence ID" value="MPC09343.1"/>
    <property type="molecule type" value="Genomic_DNA"/>
</dbReference>
<organism evidence="1 2">
    <name type="scientific">Portunus trituberculatus</name>
    <name type="common">Swimming crab</name>
    <name type="synonym">Neptunus trituberculatus</name>
    <dbReference type="NCBI Taxonomy" id="210409"/>
    <lineage>
        <taxon>Eukaryota</taxon>
        <taxon>Metazoa</taxon>
        <taxon>Ecdysozoa</taxon>
        <taxon>Arthropoda</taxon>
        <taxon>Crustacea</taxon>
        <taxon>Multicrustacea</taxon>
        <taxon>Malacostraca</taxon>
        <taxon>Eumalacostraca</taxon>
        <taxon>Eucarida</taxon>
        <taxon>Decapoda</taxon>
        <taxon>Pleocyemata</taxon>
        <taxon>Brachyura</taxon>
        <taxon>Eubrachyura</taxon>
        <taxon>Portunoidea</taxon>
        <taxon>Portunidae</taxon>
        <taxon>Portuninae</taxon>
        <taxon>Portunus</taxon>
    </lineage>
</organism>
<dbReference type="Proteomes" id="UP000324222">
    <property type="component" value="Unassembled WGS sequence"/>
</dbReference>
<evidence type="ECO:0000313" key="1">
    <source>
        <dbReference type="EMBL" id="MPC09343.1"/>
    </source>
</evidence>
<proteinExistence type="predicted"/>
<comment type="caution">
    <text evidence="1">The sequence shown here is derived from an EMBL/GenBank/DDBJ whole genome shotgun (WGS) entry which is preliminary data.</text>
</comment>
<accession>A0A5B7CP08</accession>